<gene>
    <name evidence="3" type="ORF">GCM10025863_15710</name>
</gene>
<feature type="domain" description="DUF1648" evidence="2">
    <location>
        <begin position="23"/>
        <end position="61"/>
    </location>
</feature>
<feature type="transmembrane region" description="Helical" evidence="1">
    <location>
        <begin position="58"/>
        <end position="82"/>
    </location>
</feature>
<protein>
    <recommendedName>
        <fullName evidence="2">DUF1648 domain-containing protein</fullName>
    </recommendedName>
</protein>
<feature type="transmembrane region" description="Helical" evidence="1">
    <location>
        <begin position="103"/>
        <end position="126"/>
    </location>
</feature>
<organism evidence="3 4">
    <name type="scientific">Microbacterium suwonense</name>
    <dbReference type="NCBI Taxonomy" id="683047"/>
    <lineage>
        <taxon>Bacteria</taxon>
        <taxon>Bacillati</taxon>
        <taxon>Actinomycetota</taxon>
        <taxon>Actinomycetes</taxon>
        <taxon>Micrococcales</taxon>
        <taxon>Microbacteriaceae</taxon>
        <taxon>Microbacterium</taxon>
    </lineage>
</organism>
<feature type="transmembrane region" description="Helical" evidence="1">
    <location>
        <begin position="12"/>
        <end position="35"/>
    </location>
</feature>
<reference evidence="4" key="1">
    <citation type="journal article" date="2019" name="Int. J. Syst. Evol. Microbiol.">
        <title>The Global Catalogue of Microorganisms (GCM) 10K type strain sequencing project: providing services to taxonomists for standard genome sequencing and annotation.</title>
        <authorList>
            <consortium name="The Broad Institute Genomics Platform"/>
            <consortium name="The Broad Institute Genome Sequencing Center for Infectious Disease"/>
            <person name="Wu L."/>
            <person name="Ma J."/>
        </authorList>
    </citation>
    <scope>NUCLEOTIDE SEQUENCE [LARGE SCALE GENOMIC DNA]</scope>
    <source>
        <strain evidence="4">NBRC 106310</strain>
    </source>
</reference>
<dbReference type="Proteomes" id="UP001321543">
    <property type="component" value="Chromosome"/>
</dbReference>
<feature type="transmembrane region" description="Helical" evidence="1">
    <location>
        <begin position="198"/>
        <end position="218"/>
    </location>
</feature>
<proteinExistence type="predicted"/>
<dbReference type="Pfam" id="PF07853">
    <property type="entry name" value="DUF1648"/>
    <property type="match status" value="1"/>
</dbReference>
<dbReference type="EMBL" id="AP027728">
    <property type="protein sequence ID" value="BDZ38957.1"/>
    <property type="molecule type" value="Genomic_DNA"/>
</dbReference>
<dbReference type="RefSeq" id="WP_286302855.1">
    <property type="nucleotide sequence ID" value="NZ_AP027728.1"/>
</dbReference>
<keyword evidence="1" id="KW-1133">Transmembrane helix</keyword>
<sequence length="341" mass="36055">MNPDVRRSRTAFLRVGLIAPLALLVAAAVVIVAWMPELPDPMAIHWGEEGVNGYAPKWAYIALGLGIGVAVVVLTAVFAMVAHRLPQSSVRPAVGPWSPTARFMGALNLGLGALIATIAVAGAWIQRGLSDAADAPGIGIPTLIGFVLMAVLTALGWFLQPRSPETEAEQPAPAGSIPLATTERAAWFGTATMARSGVIVLISALTLLAAMTVFFLAAGEDGSWILLIVTAVMAVLIGTMVVFRVRVNGEGLRVRSLLGWPNSRIPLDRIEKVETVQLDPFREFGGWGWRLALDGRRGVVLRAGEALQVTRTDGRVFVVTVDGASAAAATLDTLRAHTRHG</sequence>
<evidence type="ECO:0000313" key="4">
    <source>
        <dbReference type="Proteomes" id="UP001321543"/>
    </source>
</evidence>
<evidence type="ECO:0000259" key="2">
    <source>
        <dbReference type="Pfam" id="PF07853"/>
    </source>
</evidence>
<feature type="transmembrane region" description="Helical" evidence="1">
    <location>
        <begin position="138"/>
        <end position="159"/>
    </location>
</feature>
<feature type="transmembrane region" description="Helical" evidence="1">
    <location>
        <begin position="224"/>
        <end position="245"/>
    </location>
</feature>
<name>A0ABM8FTF1_9MICO</name>
<dbReference type="InterPro" id="IPR012867">
    <property type="entry name" value="DUF1648"/>
</dbReference>
<keyword evidence="4" id="KW-1185">Reference proteome</keyword>
<evidence type="ECO:0000313" key="3">
    <source>
        <dbReference type="EMBL" id="BDZ38957.1"/>
    </source>
</evidence>
<keyword evidence="1" id="KW-0812">Transmembrane</keyword>
<accession>A0ABM8FTF1</accession>
<evidence type="ECO:0000256" key="1">
    <source>
        <dbReference type="SAM" id="Phobius"/>
    </source>
</evidence>
<keyword evidence="1" id="KW-0472">Membrane</keyword>